<dbReference type="Proteomes" id="UP000467428">
    <property type="component" value="Chromosome"/>
</dbReference>
<feature type="region of interest" description="Disordered" evidence="1">
    <location>
        <begin position="41"/>
        <end position="104"/>
    </location>
</feature>
<evidence type="ECO:0000313" key="3">
    <source>
        <dbReference type="Proteomes" id="UP000467428"/>
    </source>
</evidence>
<reference evidence="2 3" key="1">
    <citation type="journal article" date="2019" name="Emerg. Microbes Infect.">
        <title>Comprehensive subspecies identification of 175 nontuberculous mycobacteria species based on 7547 genomic profiles.</title>
        <authorList>
            <person name="Matsumoto Y."/>
            <person name="Kinjo T."/>
            <person name="Motooka D."/>
            <person name="Nabeya D."/>
            <person name="Jung N."/>
            <person name="Uechi K."/>
            <person name="Horii T."/>
            <person name="Iida T."/>
            <person name="Fujita J."/>
            <person name="Nakamura S."/>
        </authorList>
    </citation>
    <scope>NUCLEOTIDE SEQUENCE [LARGE SCALE GENOMIC DNA]</scope>
    <source>
        <strain evidence="2 3">JCM 18538</strain>
    </source>
</reference>
<sequence>MAAVAITVTGTVTSAAIGSAGRVLGSAGVAVPVSAVTRHAGGWDASWPVSTPRRRGSGAAADGAVTAASSLADPVLDTGGEDSRATTSGASGAGRGDGLDVPGPKSLAVNVGSLTGVMSAGVGCGTAGKSEVY</sequence>
<dbReference type="EMBL" id="AP022593">
    <property type="protein sequence ID" value="BBY47278.1"/>
    <property type="molecule type" value="Genomic_DNA"/>
</dbReference>
<geneLocation type="plasmid" evidence="3">
    <name>pjcm18538 dna</name>
</geneLocation>
<dbReference type="KEGG" id="marz:MARA_07460"/>
<organism evidence="2 3">
    <name type="scientific">Mycolicibacterium arabiense</name>
    <dbReference type="NCBI Taxonomy" id="1286181"/>
    <lineage>
        <taxon>Bacteria</taxon>
        <taxon>Bacillati</taxon>
        <taxon>Actinomycetota</taxon>
        <taxon>Actinomycetes</taxon>
        <taxon>Mycobacteriales</taxon>
        <taxon>Mycobacteriaceae</taxon>
        <taxon>Mycolicibacterium</taxon>
    </lineage>
</organism>
<gene>
    <name evidence="2" type="ORF">MARA_07460</name>
</gene>
<evidence type="ECO:0000256" key="1">
    <source>
        <dbReference type="SAM" id="MobiDB-lite"/>
    </source>
</evidence>
<keyword evidence="3" id="KW-1185">Reference proteome</keyword>
<feature type="compositionally biased region" description="Low complexity" evidence="1">
    <location>
        <begin position="57"/>
        <end position="72"/>
    </location>
</feature>
<proteinExistence type="predicted"/>
<accession>A0A7I7RRS1</accession>
<dbReference type="AlphaFoldDB" id="A0A7I7RRS1"/>
<protein>
    <submittedName>
        <fullName evidence="2">Uncharacterized protein</fullName>
    </submittedName>
</protein>
<evidence type="ECO:0000313" key="2">
    <source>
        <dbReference type="EMBL" id="BBY47278.1"/>
    </source>
</evidence>
<name>A0A7I7RRS1_9MYCO</name>